<evidence type="ECO:0000256" key="1">
    <source>
        <dbReference type="SAM" id="MobiDB-lite"/>
    </source>
</evidence>
<dbReference type="RefSeq" id="WP_346137092.1">
    <property type="nucleotide sequence ID" value="NZ_BAABBE010000060.1"/>
</dbReference>
<comment type="caution">
    <text evidence="2">The sequence shown here is derived from an EMBL/GenBank/DDBJ whole genome shotgun (WGS) entry which is preliminary data.</text>
</comment>
<name>A0ABP7CCL4_9PSEU</name>
<gene>
    <name evidence="2" type="ORF">GCM10022267_87760</name>
</gene>
<protein>
    <recommendedName>
        <fullName evidence="4">Excreted virulence factor EspC, type VII ESX diderm</fullName>
    </recommendedName>
</protein>
<feature type="region of interest" description="Disordered" evidence="1">
    <location>
        <begin position="39"/>
        <end position="102"/>
    </location>
</feature>
<dbReference type="EMBL" id="BAABBE010000060">
    <property type="protein sequence ID" value="GAA3687364.1"/>
    <property type="molecule type" value="Genomic_DNA"/>
</dbReference>
<reference evidence="3" key="1">
    <citation type="journal article" date="2019" name="Int. J. Syst. Evol. Microbiol.">
        <title>The Global Catalogue of Microorganisms (GCM) 10K type strain sequencing project: providing services to taxonomists for standard genome sequencing and annotation.</title>
        <authorList>
            <consortium name="The Broad Institute Genomics Platform"/>
            <consortium name="The Broad Institute Genome Sequencing Center for Infectious Disease"/>
            <person name="Wu L."/>
            <person name="Ma J."/>
        </authorList>
    </citation>
    <scope>NUCLEOTIDE SEQUENCE [LARGE SCALE GENOMIC DNA]</scope>
    <source>
        <strain evidence="3">JCM 17494</strain>
    </source>
</reference>
<keyword evidence="3" id="KW-1185">Reference proteome</keyword>
<sequence>MPVIARVRDRCRDVVSGKKPATMSGCSLTELNEEKEVDHMYGMYDKPSESNKPPLPEGKPDGSWTPDPSSAEQGDPWDPLKGSDPPFPEAAKVPGGAETPGKGVNVISVDAINTYAVNIETLLPVITSSIKELDDLAASGFGAGNFGAANNFKAKVFGGSGGQGSATLLASTRAVFVEAETIIKEIAARCREIAQKYKTASELAELDAKEFTEMVSTVRAKVDNLPLGGAS</sequence>
<evidence type="ECO:0000313" key="2">
    <source>
        <dbReference type="EMBL" id="GAA3687364.1"/>
    </source>
</evidence>
<dbReference type="Proteomes" id="UP001500711">
    <property type="component" value="Unassembled WGS sequence"/>
</dbReference>
<organism evidence="2 3">
    <name type="scientific">Lentzea roselyniae</name>
    <dbReference type="NCBI Taxonomy" id="531940"/>
    <lineage>
        <taxon>Bacteria</taxon>
        <taxon>Bacillati</taxon>
        <taxon>Actinomycetota</taxon>
        <taxon>Actinomycetes</taxon>
        <taxon>Pseudonocardiales</taxon>
        <taxon>Pseudonocardiaceae</taxon>
        <taxon>Lentzea</taxon>
    </lineage>
</organism>
<proteinExistence type="predicted"/>
<evidence type="ECO:0008006" key="4">
    <source>
        <dbReference type="Google" id="ProtNLM"/>
    </source>
</evidence>
<accession>A0ABP7CCL4</accession>
<evidence type="ECO:0000313" key="3">
    <source>
        <dbReference type="Proteomes" id="UP001500711"/>
    </source>
</evidence>